<evidence type="ECO:0000313" key="1">
    <source>
        <dbReference type="EMBL" id="DBA35315.1"/>
    </source>
</evidence>
<organism evidence="1 2">
    <name type="scientific">Caudoviricetes sp. vir215</name>
    <dbReference type="NCBI Taxonomy" id="3068354"/>
    <lineage>
        <taxon>Viruses</taxon>
        <taxon>Duplodnaviria</taxon>
        <taxon>Heunggongvirae</taxon>
        <taxon>Uroviricota</taxon>
        <taxon>Caudoviricetes</taxon>
    </lineage>
</organism>
<reference evidence="1 2" key="1">
    <citation type="journal article" date="2023" name="Nat. Microbiol.">
        <title>A compendium of viruses from methanogenic archaea reveals their diversity and adaptations to the gut environment.</title>
        <authorList>
            <person name="Medvedeva S."/>
            <person name="Borrel G."/>
            <person name="Krupovic M."/>
            <person name="Gribaldo S."/>
        </authorList>
    </citation>
    <scope>NUCLEOTIDE SEQUENCE [LARGE SCALE GENOMIC DNA]</scope>
</reference>
<evidence type="ECO:0000313" key="2">
    <source>
        <dbReference type="Proteomes" id="UP001302265"/>
    </source>
</evidence>
<sequence length="78" mass="8394">MTEATVTQLKDRILAYCETAHTQQEIMDHLGIDRSIASSLMLKMVASKELAIAPGTCGKGWISGTKAKAMLKQLDGDA</sequence>
<proteinExistence type="predicted"/>
<keyword evidence="2" id="KW-1185">Reference proteome</keyword>
<dbReference type="GeneID" id="98835790"/>
<name>A0AA86XJW6_9CAUD</name>
<accession>A0AA86XJW6</accession>
<gene>
    <name evidence="1" type="ORF">vir215_00013</name>
</gene>
<protein>
    <submittedName>
        <fullName evidence="1">Uncharacterized protein</fullName>
    </submittedName>
</protein>
<dbReference type="RefSeq" id="YP_011108868.1">
    <property type="nucleotide sequence ID" value="NC_092586.1"/>
</dbReference>
<dbReference type="Proteomes" id="UP001302265">
    <property type="component" value="Segment"/>
</dbReference>
<dbReference type="EMBL" id="BK063676">
    <property type="protein sequence ID" value="DBA35315.1"/>
    <property type="molecule type" value="Genomic_DNA"/>
</dbReference>